<dbReference type="EMBL" id="FO203431">
    <property type="protein sequence ID" value="CCH87969.1"/>
    <property type="molecule type" value="Genomic_DNA"/>
</dbReference>
<dbReference type="AlphaFoldDB" id="I4EX56"/>
<keyword evidence="4" id="KW-1185">Reference proteome</keyword>
<dbReference type="InterPro" id="IPR027417">
    <property type="entry name" value="P-loop_NTPase"/>
</dbReference>
<keyword evidence="3" id="KW-0808">Transferase</keyword>
<accession>I4EX56</accession>
<feature type="domain" description="Polyphosphate kinase-2-related" evidence="2">
    <location>
        <begin position="11"/>
        <end position="50"/>
    </location>
</feature>
<evidence type="ECO:0000259" key="2">
    <source>
        <dbReference type="Pfam" id="PF03976"/>
    </source>
</evidence>
<gene>
    <name evidence="3" type="ordered locus">MODMU_2540</name>
</gene>
<evidence type="ECO:0000313" key="4">
    <source>
        <dbReference type="Proteomes" id="UP000006461"/>
    </source>
</evidence>
<dbReference type="KEGG" id="mmar:MODMU_2540"/>
<proteinExistence type="predicted"/>
<dbReference type="eggNOG" id="COG2326">
    <property type="taxonomic scope" value="Bacteria"/>
</dbReference>
<dbReference type="Pfam" id="PF03976">
    <property type="entry name" value="PPK2"/>
    <property type="match status" value="1"/>
</dbReference>
<dbReference type="InterPro" id="IPR022488">
    <property type="entry name" value="PPK2-related"/>
</dbReference>
<dbReference type="OrthoDB" id="9775224at2"/>
<sequence length="85" mass="9423">MTRPQRGRVQPLVAATDIPEAPWRAVEAEVTKRARLNVINHLLTQVPYEDLTPEPPVLPPRPPVRDDHVRPPTGSQDVVPDVVPG</sequence>
<organism evidence="3 4">
    <name type="scientific">Modestobacter italicus (strain DSM 44449 / CECT 9708 / BC 501)</name>
    <dbReference type="NCBI Taxonomy" id="2732864"/>
    <lineage>
        <taxon>Bacteria</taxon>
        <taxon>Bacillati</taxon>
        <taxon>Actinomycetota</taxon>
        <taxon>Actinomycetes</taxon>
        <taxon>Geodermatophilales</taxon>
        <taxon>Geodermatophilaceae</taxon>
        <taxon>Modestobacter</taxon>
    </lineage>
</organism>
<keyword evidence="3" id="KW-0418">Kinase</keyword>
<reference evidence="3 4" key="1">
    <citation type="journal article" date="2012" name="J. Bacteriol.">
        <title>Genome Sequence of Radiation-Resistant Modestobacter marinus Strain BC501, a Representative Actinobacterium That Thrives on Calcareous Stone Surfaces.</title>
        <authorList>
            <person name="Normand P."/>
            <person name="Gury J."/>
            <person name="Pujic P."/>
            <person name="Chouaia B."/>
            <person name="Crotti E."/>
            <person name="Brusetti L."/>
            <person name="Daffonchio D."/>
            <person name="Vacherie B."/>
            <person name="Barbe V."/>
            <person name="Medigue C."/>
            <person name="Calteau A."/>
            <person name="Ghodhbane-Gtari F."/>
            <person name="Essoussi I."/>
            <person name="Nouioui I."/>
            <person name="Abbassi-Ghozzi I."/>
            <person name="Gtari M."/>
        </authorList>
    </citation>
    <scope>NUCLEOTIDE SEQUENCE [LARGE SCALE GENOMIC DNA]</scope>
    <source>
        <strain evidence="4">BC 501</strain>
    </source>
</reference>
<dbReference type="Proteomes" id="UP000006461">
    <property type="component" value="Chromosome"/>
</dbReference>
<evidence type="ECO:0000313" key="3">
    <source>
        <dbReference type="EMBL" id="CCH87969.1"/>
    </source>
</evidence>
<feature type="compositionally biased region" description="Pro residues" evidence="1">
    <location>
        <begin position="53"/>
        <end position="62"/>
    </location>
</feature>
<feature type="region of interest" description="Disordered" evidence="1">
    <location>
        <begin position="48"/>
        <end position="85"/>
    </location>
</feature>
<dbReference type="STRING" id="477641.MODMU_2540"/>
<name>I4EX56_MODI5</name>
<dbReference type="GO" id="GO:0016301">
    <property type="term" value="F:kinase activity"/>
    <property type="evidence" value="ECO:0007669"/>
    <property type="project" value="UniProtKB-KW"/>
</dbReference>
<dbReference type="HOGENOM" id="CLU_2509038_0_0_11"/>
<dbReference type="Gene3D" id="3.40.50.300">
    <property type="entry name" value="P-loop containing nucleotide triphosphate hydrolases"/>
    <property type="match status" value="1"/>
</dbReference>
<protein>
    <submittedName>
        <fullName evidence="3">Polyphosphate kinase 2</fullName>
    </submittedName>
</protein>
<evidence type="ECO:0000256" key="1">
    <source>
        <dbReference type="SAM" id="MobiDB-lite"/>
    </source>
</evidence>